<protein>
    <submittedName>
        <fullName evidence="1">Fe-S oxidoreductase</fullName>
    </submittedName>
</protein>
<evidence type="ECO:0000313" key="2">
    <source>
        <dbReference type="Proteomes" id="UP000224460"/>
    </source>
</evidence>
<proteinExistence type="predicted"/>
<evidence type="ECO:0000313" key="1">
    <source>
        <dbReference type="EMBL" id="PHV71491.1"/>
    </source>
</evidence>
<sequence length="226" mass="25861">MKVRLKFTKEGPVKFVGHLDTVRLFQRAIKVAKIPVAYSQGFSPHSLIYFALPLAVGMSSKGEYLDIVLEKEIEPEWVKDQLNQVLVDGIRICEIFRAPDIKDSLMSLVKAADYQVILPKREFPYLTCEILEKGLGQQQLLVEKKGKKGNKEIDIKPLILGTEVNEEEQAFCLKLHVLAGSEANLKPELVIKALLTDVQENHYFEITREELYAYDKEYIPLDHYGR</sequence>
<dbReference type="Proteomes" id="UP000224460">
    <property type="component" value="Unassembled WGS sequence"/>
</dbReference>
<accession>A0AC61DEA7</accession>
<reference evidence="1" key="1">
    <citation type="submission" date="2017-10" db="EMBL/GenBank/DDBJ databases">
        <title>Genome sequence of cellulolytic Lachnospiraceae bacterium XHS1971 isolated from hotspring sediment.</title>
        <authorList>
            <person name="Vasudevan G."/>
            <person name="Joshi A.J."/>
            <person name="Hivarkar S."/>
            <person name="Lanjekar V.B."/>
            <person name="Dhakephalkar P.K."/>
            <person name="Dagar S."/>
        </authorList>
    </citation>
    <scope>NUCLEOTIDE SEQUENCE</scope>
    <source>
        <strain evidence="1">XHS1971</strain>
    </source>
</reference>
<name>A0AC61DEA7_9FIRM</name>
<comment type="caution">
    <text evidence="1">The sequence shown here is derived from an EMBL/GenBank/DDBJ whole genome shotgun (WGS) entry which is preliminary data.</text>
</comment>
<organism evidence="1 2">
    <name type="scientific">Sporanaerobium hydrogeniformans</name>
    <dbReference type="NCBI Taxonomy" id="3072179"/>
    <lineage>
        <taxon>Bacteria</taxon>
        <taxon>Bacillati</taxon>
        <taxon>Bacillota</taxon>
        <taxon>Clostridia</taxon>
        <taxon>Lachnospirales</taxon>
        <taxon>Lachnospiraceae</taxon>
        <taxon>Sporanaerobium</taxon>
    </lineage>
</organism>
<keyword evidence="2" id="KW-1185">Reference proteome</keyword>
<gene>
    <name evidence="1" type="ORF">CS063_05440</name>
</gene>
<dbReference type="EMBL" id="PEDL01000003">
    <property type="protein sequence ID" value="PHV71491.1"/>
    <property type="molecule type" value="Genomic_DNA"/>
</dbReference>